<evidence type="ECO:0000256" key="3">
    <source>
        <dbReference type="ARBA" id="ARBA00022989"/>
    </source>
</evidence>
<evidence type="ECO:0000259" key="7">
    <source>
        <dbReference type="Pfam" id="PF01694"/>
    </source>
</evidence>
<proteinExistence type="predicted"/>
<comment type="subcellular location">
    <subcellularLocation>
        <location evidence="1">Membrane</location>
        <topology evidence="1">Multi-pass membrane protein</topology>
    </subcellularLocation>
</comment>
<feature type="region of interest" description="Disordered" evidence="5">
    <location>
        <begin position="135"/>
        <end position="179"/>
    </location>
</feature>
<feature type="transmembrane region" description="Helical" evidence="6">
    <location>
        <begin position="192"/>
        <end position="214"/>
    </location>
</feature>
<keyword evidence="4 6" id="KW-0472">Membrane</keyword>
<keyword evidence="9" id="KW-1185">Reference proteome</keyword>
<sequence>MQRLHVINMRHGARRASRLATVTAATAPSSTIMRCAMSSSSGSIIGNGLLTARVAAAAVRSLHSGLPPVPSALTQQKLSAPATYPSVLRTMRSAASVVVSGRSSFFAGVAFSPMAAACSSLFAAQRRYGVASATRLARSPKKSNEGGGQLQGVNNLERYKGEEEEEQKDGHGSEQESPFNMSSGPGYLPFPAPFHTINIVMILFLANVLCYLIMTLGNDDWRDVVVEHFTLSHENWTRIYPLFTNAFYQENILQLLIDCWLLWQFGDTMLGFLGNTRMTFFALLCTLGGSVIHVARQKFELYYGMDELEVRGRCYGPNPFIMGLVAIEGLIFRHLNFIQQPPIPFLVLTAFVMVIDVWRIFTTKPEEHGAATGGALMAYLFWALPTRMLGLDKLTATL</sequence>
<feature type="transmembrane region" description="Helical" evidence="6">
    <location>
        <begin position="343"/>
        <end position="361"/>
    </location>
</feature>
<dbReference type="GO" id="GO:0016020">
    <property type="term" value="C:membrane"/>
    <property type="evidence" value="ECO:0007669"/>
    <property type="project" value="UniProtKB-SubCell"/>
</dbReference>
<dbReference type="PANTHER" id="PTHR43731:SF26">
    <property type="entry name" value="RHOMBOID-LIKE PROTEIN 10, CHLOROPLASTIC"/>
    <property type="match status" value="1"/>
</dbReference>
<evidence type="ECO:0000313" key="8">
    <source>
        <dbReference type="EMBL" id="KAG5486617.1"/>
    </source>
</evidence>
<dbReference type="GeneID" id="94175129"/>
<organism evidence="8 9">
    <name type="scientific">Leishmania enriettii</name>
    <dbReference type="NCBI Taxonomy" id="5663"/>
    <lineage>
        <taxon>Eukaryota</taxon>
        <taxon>Discoba</taxon>
        <taxon>Euglenozoa</taxon>
        <taxon>Kinetoplastea</taxon>
        <taxon>Metakinetoplastina</taxon>
        <taxon>Trypanosomatida</taxon>
        <taxon>Trypanosomatidae</taxon>
        <taxon>Leishmaniinae</taxon>
        <taxon>Leishmania</taxon>
    </lineage>
</organism>
<dbReference type="Gene3D" id="1.20.1540.10">
    <property type="entry name" value="Rhomboid-like"/>
    <property type="match status" value="1"/>
</dbReference>
<dbReference type="PANTHER" id="PTHR43731">
    <property type="entry name" value="RHOMBOID PROTEASE"/>
    <property type="match status" value="1"/>
</dbReference>
<feature type="transmembrane region" description="Helical" evidence="6">
    <location>
        <begin position="367"/>
        <end position="384"/>
    </location>
</feature>
<dbReference type="Proteomes" id="UP000674179">
    <property type="component" value="Chromosome 4"/>
</dbReference>
<dbReference type="InterPro" id="IPR035952">
    <property type="entry name" value="Rhomboid-like_sf"/>
</dbReference>
<comment type="caution">
    <text evidence="8">The sequence shown here is derived from an EMBL/GenBank/DDBJ whole genome shotgun (WGS) entry which is preliminary data.</text>
</comment>
<feature type="domain" description="Peptidase S54 rhomboid" evidence="7">
    <location>
        <begin position="238"/>
        <end position="381"/>
    </location>
</feature>
<keyword evidence="3 6" id="KW-1133">Transmembrane helix</keyword>
<evidence type="ECO:0000256" key="5">
    <source>
        <dbReference type="SAM" id="MobiDB-lite"/>
    </source>
</evidence>
<dbReference type="InterPro" id="IPR022764">
    <property type="entry name" value="Peptidase_S54_rhomboid_dom"/>
</dbReference>
<reference evidence="8 9" key="1">
    <citation type="submission" date="2021-02" db="EMBL/GenBank/DDBJ databases">
        <title>Leishmania (Mundinia) enrietti genome sequencing and assembly.</title>
        <authorList>
            <person name="Almutairi H."/>
            <person name="Gatherer D."/>
        </authorList>
    </citation>
    <scope>NUCLEOTIDE SEQUENCE [LARGE SCALE GENOMIC DNA]</scope>
    <source>
        <strain evidence="8">CUR178</strain>
    </source>
</reference>
<evidence type="ECO:0000313" key="9">
    <source>
        <dbReference type="Proteomes" id="UP000674179"/>
    </source>
</evidence>
<dbReference type="Pfam" id="PF01694">
    <property type="entry name" value="Rhomboid"/>
    <property type="match status" value="1"/>
</dbReference>
<evidence type="ECO:0000256" key="6">
    <source>
        <dbReference type="SAM" id="Phobius"/>
    </source>
</evidence>
<dbReference type="SUPFAM" id="SSF144091">
    <property type="entry name" value="Rhomboid-like"/>
    <property type="match status" value="1"/>
</dbReference>
<evidence type="ECO:0000256" key="2">
    <source>
        <dbReference type="ARBA" id="ARBA00022692"/>
    </source>
</evidence>
<dbReference type="RefSeq" id="XP_067695951.1">
    <property type="nucleotide sequence ID" value="XM_067839619.1"/>
</dbReference>
<feature type="transmembrane region" description="Helical" evidence="6">
    <location>
        <begin position="315"/>
        <end position="331"/>
    </location>
</feature>
<gene>
    <name evidence="8" type="ORF">CUR178_07984</name>
</gene>
<feature type="transmembrane region" description="Helical" evidence="6">
    <location>
        <begin position="278"/>
        <end position="295"/>
    </location>
</feature>
<dbReference type="AlphaFoldDB" id="A0A836HI31"/>
<accession>A0A836HI31</accession>
<dbReference type="OrthoDB" id="418595at2759"/>
<dbReference type="GO" id="GO:0004252">
    <property type="term" value="F:serine-type endopeptidase activity"/>
    <property type="evidence" value="ECO:0007669"/>
    <property type="project" value="InterPro"/>
</dbReference>
<dbReference type="InterPro" id="IPR050925">
    <property type="entry name" value="Rhomboid_protease_S54"/>
</dbReference>
<dbReference type="KEGG" id="lenr:94175129"/>
<evidence type="ECO:0000256" key="4">
    <source>
        <dbReference type="ARBA" id="ARBA00023136"/>
    </source>
</evidence>
<keyword evidence="2 6" id="KW-0812">Transmembrane</keyword>
<dbReference type="EMBL" id="JAFHKP010000004">
    <property type="protein sequence ID" value="KAG5486617.1"/>
    <property type="molecule type" value="Genomic_DNA"/>
</dbReference>
<protein>
    <recommendedName>
        <fullName evidence="7">Peptidase S54 rhomboid domain-containing protein</fullName>
    </recommendedName>
</protein>
<evidence type="ECO:0000256" key="1">
    <source>
        <dbReference type="ARBA" id="ARBA00004141"/>
    </source>
</evidence>
<name>A0A836HI31_LEIEN</name>